<evidence type="ECO:0000313" key="9">
    <source>
        <dbReference type="Proteomes" id="UP001186944"/>
    </source>
</evidence>
<keyword evidence="4 6" id="KW-0333">Golgi apparatus</keyword>
<proteinExistence type="inferred from homology"/>
<comment type="caution">
    <text evidence="8">The sequence shown here is derived from an EMBL/GenBank/DDBJ whole genome shotgun (WGS) entry which is preliminary data.</text>
</comment>
<keyword evidence="7" id="KW-0812">Transmembrane</keyword>
<sequence>MNSRTCYEGCKGCCYKLMTSLCGLCIAMYWGITFAYIAFYHIWFATPYLRGFSIFAGSCQKCIGTIANCCCAPICEACGICLSNIAMRKMS</sequence>
<dbReference type="GO" id="GO:0005901">
    <property type="term" value="C:caveola"/>
    <property type="evidence" value="ECO:0007669"/>
    <property type="project" value="UniProtKB-SubCell"/>
</dbReference>
<dbReference type="PANTHER" id="PTHR10844:SF19">
    <property type="entry name" value="CAVEOLIN-2"/>
    <property type="match status" value="1"/>
</dbReference>
<organism evidence="8 9">
    <name type="scientific">Pinctada imbricata</name>
    <name type="common">Atlantic pearl-oyster</name>
    <name type="synonym">Pinctada martensii</name>
    <dbReference type="NCBI Taxonomy" id="66713"/>
    <lineage>
        <taxon>Eukaryota</taxon>
        <taxon>Metazoa</taxon>
        <taxon>Spiralia</taxon>
        <taxon>Lophotrochozoa</taxon>
        <taxon>Mollusca</taxon>
        <taxon>Bivalvia</taxon>
        <taxon>Autobranchia</taxon>
        <taxon>Pteriomorphia</taxon>
        <taxon>Pterioida</taxon>
        <taxon>Pterioidea</taxon>
        <taxon>Pteriidae</taxon>
        <taxon>Pinctada</taxon>
    </lineage>
</organism>
<evidence type="ECO:0000256" key="2">
    <source>
        <dbReference type="ARBA" id="ARBA00010988"/>
    </source>
</evidence>
<dbReference type="GO" id="GO:0000139">
    <property type="term" value="C:Golgi membrane"/>
    <property type="evidence" value="ECO:0007669"/>
    <property type="project" value="UniProtKB-SubCell"/>
</dbReference>
<evidence type="ECO:0000313" key="8">
    <source>
        <dbReference type="EMBL" id="KAK3104211.1"/>
    </source>
</evidence>
<evidence type="ECO:0000256" key="3">
    <source>
        <dbReference type="ARBA" id="ARBA00022475"/>
    </source>
</evidence>
<reference evidence="8" key="1">
    <citation type="submission" date="2019-08" db="EMBL/GenBank/DDBJ databases">
        <title>The improved chromosome-level genome for the pearl oyster Pinctada fucata martensii using PacBio sequencing and Hi-C.</title>
        <authorList>
            <person name="Zheng Z."/>
        </authorList>
    </citation>
    <scope>NUCLEOTIDE SEQUENCE</scope>
    <source>
        <strain evidence="8">ZZ-2019</strain>
        <tissue evidence="8">Adductor muscle</tissue>
    </source>
</reference>
<name>A0AA88YSV7_PINIB</name>
<keyword evidence="9" id="KW-1185">Reference proteome</keyword>
<protein>
    <recommendedName>
        <fullName evidence="6">Caveolin</fullName>
    </recommendedName>
</protein>
<dbReference type="AlphaFoldDB" id="A0AA88YSV7"/>
<evidence type="ECO:0000256" key="7">
    <source>
        <dbReference type="SAM" id="Phobius"/>
    </source>
</evidence>
<evidence type="ECO:0000256" key="6">
    <source>
        <dbReference type="RuleBase" id="RU000680"/>
    </source>
</evidence>
<dbReference type="Proteomes" id="UP001186944">
    <property type="component" value="Unassembled WGS sequence"/>
</dbReference>
<evidence type="ECO:0000256" key="4">
    <source>
        <dbReference type="ARBA" id="ARBA00023034"/>
    </source>
</evidence>
<keyword evidence="7" id="KW-1133">Transmembrane helix</keyword>
<dbReference type="EMBL" id="VSWD01000005">
    <property type="protein sequence ID" value="KAK3104211.1"/>
    <property type="molecule type" value="Genomic_DNA"/>
</dbReference>
<gene>
    <name evidence="8" type="ORF">FSP39_025334</name>
</gene>
<keyword evidence="3 6" id="KW-1003">Cell membrane</keyword>
<keyword evidence="5 6" id="KW-0472">Membrane</keyword>
<comment type="similarity">
    <text evidence="2 6">Belongs to the caveolin family.</text>
</comment>
<feature type="transmembrane region" description="Helical" evidence="7">
    <location>
        <begin position="21"/>
        <end position="43"/>
    </location>
</feature>
<comment type="subcellular location">
    <subcellularLocation>
        <location evidence="1 6">Cell membrane</location>
        <topology evidence="1 6">Peripheral membrane protein</topology>
    </subcellularLocation>
    <subcellularLocation>
        <location evidence="6">Golgi apparatus membrane</location>
        <topology evidence="6">Peripheral membrane protein</topology>
    </subcellularLocation>
    <subcellularLocation>
        <location evidence="6">Membrane</location>
        <location evidence="6">Caveola</location>
        <topology evidence="6">Peripheral membrane protein</topology>
    </subcellularLocation>
</comment>
<comment type="function">
    <text evidence="6">May act as a scaffolding protein within caveolar membranes. Interacts directly with G-protein alpha subunits and can functionally regulate their activity.</text>
</comment>
<dbReference type="GO" id="GO:0060090">
    <property type="term" value="F:molecular adaptor activity"/>
    <property type="evidence" value="ECO:0007669"/>
    <property type="project" value="TreeGrafter"/>
</dbReference>
<evidence type="ECO:0000256" key="1">
    <source>
        <dbReference type="ARBA" id="ARBA00004202"/>
    </source>
</evidence>
<dbReference type="Pfam" id="PF01146">
    <property type="entry name" value="Caveolin"/>
    <property type="match status" value="1"/>
</dbReference>
<dbReference type="PANTHER" id="PTHR10844">
    <property type="entry name" value="CAVEOLIN"/>
    <property type="match status" value="1"/>
</dbReference>
<dbReference type="GO" id="GO:0070836">
    <property type="term" value="P:caveola assembly"/>
    <property type="evidence" value="ECO:0007669"/>
    <property type="project" value="InterPro"/>
</dbReference>
<dbReference type="InterPro" id="IPR001612">
    <property type="entry name" value="Caveolin"/>
</dbReference>
<evidence type="ECO:0000256" key="5">
    <source>
        <dbReference type="ARBA" id="ARBA00023136"/>
    </source>
</evidence>
<accession>A0AA88YSV7</accession>